<reference evidence="4 5" key="1">
    <citation type="submission" date="2019-01" db="EMBL/GenBank/DDBJ databases">
        <title>Coherence of Microcystis species and biogeography revealed through population genomics.</title>
        <authorList>
            <person name="Perez-Carrascal O.M."/>
            <person name="Terrat Y."/>
            <person name="Giani A."/>
            <person name="Fortin N."/>
            <person name="Tromas N."/>
            <person name="Shapiro B.J."/>
        </authorList>
    </citation>
    <scope>NUCLEOTIDE SEQUENCE [LARGE SCALE GENOMIC DNA]</scope>
    <source>
        <strain evidence="4">Mf_QC_C_20070823_S10D</strain>
    </source>
</reference>
<keyword evidence="2" id="KW-1133">Transmembrane helix</keyword>
<sequence>MEIVVSLLLGIIIGSAVTYYVLQKINLRKTVREYETQIQVLKEQHQQALKDARNRSLDGSRAVIKGKIAEQLAPVLPNFKYLPSDARFIGDPIDYVVFNGYTDIKDNGGNENNLEVVILDVKTGQANLSQLQQAIAKAINAGRVRFEVVRPETSKQEGARAYDKSSEEALPKKSYSIKDIQKTHPRAYEPWTKAEDERLRQRYKQGIVINDLAREFQRKPGGIRSRLKKLGLLQ</sequence>
<name>A0A552KP45_9CHRO</name>
<feature type="domain" description="Holliday junction resolvase-related" evidence="3">
    <location>
        <begin position="36"/>
        <end position="150"/>
    </location>
</feature>
<feature type="coiled-coil region" evidence="1">
    <location>
        <begin position="24"/>
        <end position="51"/>
    </location>
</feature>
<keyword evidence="2" id="KW-0812">Transmembrane</keyword>
<comment type="caution">
    <text evidence="4">The sequence shown here is derived from an EMBL/GenBank/DDBJ whole genome shotgun (WGS) entry which is preliminary data.</text>
</comment>
<proteinExistence type="predicted"/>
<evidence type="ECO:0000313" key="5">
    <source>
        <dbReference type="Proteomes" id="UP000315868"/>
    </source>
</evidence>
<gene>
    <name evidence="4" type="ORF">EWV45_14980</name>
</gene>
<protein>
    <recommendedName>
        <fullName evidence="3">Holliday junction resolvase-related domain-containing protein</fullName>
    </recommendedName>
</protein>
<feature type="transmembrane region" description="Helical" evidence="2">
    <location>
        <begin position="6"/>
        <end position="22"/>
    </location>
</feature>
<dbReference type="EMBL" id="SFAM01000137">
    <property type="protein sequence ID" value="TRV09732.1"/>
    <property type="molecule type" value="Genomic_DNA"/>
</dbReference>
<dbReference type="InterPro" id="IPR019287">
    <property type="entry name" value="Hday_junct_resolvase-rel_dom"/>
</dbReference>
<evidence type="ECO:0000259" key="3">
    <source>
        <dbReference type="Pfam" id="PF10107"/>
    </source>
</evidence>
<keyword evidence="2" id="KW-0472">Membrane</keyword>
<dbReference type="Proteomes" id="UP000315868">
    <property type="component" value="Unassembled WGS sequence"/>
</dbReference>
<dbReference type="AlphaFoldDB" id="A0A552KP45"/>
<dbReference type="Pfam" id="PF10107">
    <property type="entry name" value="Endonuc_Holl"/>
    <property type="match status" value="1"/>
</dbReference>
<keyword evidence="1" id="KW-0175">Coiled coil</keyword>
<organism evidence="4 5">
    <name type="scientific">Microcystis flos-aquae Mf_QC_C_20070823_S10D</name>
    <dbReference type="NCBI Taxonomy" id="2486236"/>
    <lineage>
        <taxon>Bacteria</taxon>
        <taxon>Bacillati</taxon>
        <taxon>Cyanobacteriota</taxon>
        <taxon>Cyanophyceae</taxon>
        <taxon>Oscillatoriophycideae</taxon>
        <taxon>Chroococcales</taxon>
        <taxon>Microcystaceae</taxon>
        <taxon>Microcystis</taxon>
    </lineage>
</organism>
<evidence type="ECO:0000256" key="2">
    <source>
        <dbReference type="SAM" id="Phobius"/>
    </source>
</evidence>
<evidence type="ECO:0000256" key="1">
    <source>
        <dbReference type="SAM" id="Coils"/>
    </source>
</evidence>
<evidence type="ECO:0000313" key="4">
    <source>
        <dbReference type="EMBL" id="TRV09732.1"/>
    </source>
</evidence>
<accession>A0A552KP45</accession>